<organism evidence="5 6">
    <name type="scientific">Rhizodiscina lignyota</name>
    <dbReference type="NCBI Taxonomy" id="1504668"/>
    <lineage>
        <taxon>Eukaryota</taxon>
        <taxon>Fungi</taxon>
        <taxon>Dikarya</taxon>
        <taxon>Ascomycota</taxon>
        <taxon>Pezizomycotina</taxon>
        <taxon>Dothideomycetes</taxon>
        <taxon>Pleosporomycetidae</taxon>
        <taxon>Aulographales</taxon>
        <taxon>Rhizodiscinaceae</taxon>
        <taxon>Rhizodiscina</taxon>
    </lineage>
</organism>
<dbReference type="InterPro" id="IPR051226">
    <property type="entry name" value="PP1_Regulatory_Subunit"/>
</dbReference>
<dbReference type="GO" id="GO:0019208">
    <property type="term" value="F:phosphatase regulator activity"/>
    <property type="evidence" value="ECO:0007669"/>
    <property type="project" value="TreeGrafter"/>
</dbReference>
<comment type="caution">
    <text evidence="5">The sequence shown here is derived from an EMBL/GenBank/DDBJ whole genome shotgun (WGS) entry which is preliminary data.</text>
</comment>
<protein>
    <submittedName>
        <fullName evidence="5">Ankyrin</fullName>
    </submittedName>
</protein>
<dbReference type="PANTHER" id="PTHR24179:SF21">
    <property type="entry name" value="MYOSIN BINDING SUBUNIT, ISOFORM O"/>
    <property type="match status" value="1"/>
</dbReference>
<dbReference type="Pfam" id="PF12796">
    <property type="entry name" value="Ank_2"/>
    <property type="match status" value="1"/>
</dbReference>
<evidence type="ECO:0000313" key="6">
    <source>
        <dbReference type="Proteomes" id="UP000799772"/>
    </source>
</evidence>
<evidence type="ECO:0000313" key="5">
    <source>
        <dbReference type="EMBL" id="KAF2101259.1"/>
    </source>
</evidence>
<dbReference type="EMBL" id="ML978123">
    <property type="protein sequence ID" value="KAF2101259.1"/>
    <property type="molecule type" value="Genomic_DNA"/>
</dbReference>
<keyword evidence="1" id="KW-0217">Developmental protein</keyword>
<keyword evidence="6" id="KW-1185">Reference proteome</keyword>
<dbReference type="AlphaFoldDB" id="A0A9P4MD33"/>
<dbReference type="InterPro" id="IPR036770">
    <property type="entry name" value="Ankyrin_rpt-contain_sf"/>
</dbReference>
<name>A0A9P4MD33_9PEZI</name>
<dbReference type="Gene3D" id="1.25.40.20">
    <property type="entry name" value="Ankyrin repeat-containing domain"/>
    <property type="match status" value="1"/>
</dbReference>
<dbReference type="SUPFAM" id="SSF48403">
    <property type="entry name" value="Ankyrin repeat"/>
    <property type="match status" value="1"/>
</dbReference>
<proteinExistence type="inferred from homology"/>
<reference evidence="5" key="1">
    <citation type="journal article" date="2020" name="Stud. Mycol.">
        <title>101 Dothideomycetes genomes: a test case for predicting lifestyles and emergence of pathogens.</title>
        <authorList>
            <person name="Haridas S."/>
            <person name="Albert R."/>
            <person name="Binder M."/>
            <person name="Bloem J."/>
            <person name="Labutti K."/>
            <person name="Salamov A."/>
            <person name="Andreopoulos B."/>
            <person name="Baker S."/>
            <person name="Barry K."/>
            <person name="Bills G."/>
            <person name="Bluhm B."/>
            <person name="Cannon C."/>
            <person name="Castanera R."/>
            <person name="Culley D."/>
            <person name="Daum C."/>
            <person name="Ezra D."/>
            <person name="Gonzalez J."/>
            <person name="Henrissat B."/>
            <person name="Kuo A."/>
            <person name="Liang C."/>
            <person name="Lipzen A."/>
            <person name="Lutzoni F."/>
            <person name="Magnuson J."/>
            <person name="Mondo S."/>
            <person name="Nolan M."/>
            <person name="Ohm R."/>
            <person name="Pangilinan J."/>
            <person name="Park H.-J."/>
            <person name="Ramirez L."/>
            <person name="Alfaro M."/>
            <person name="Sun H."/>
            <person name="Tritt A."/>
            <person name="Yoshinaga Y."/>
            <person name="Zwiers L.-H."/>
            <person name="Turgeon B."/>
            <person name="Goodwin S."/>
            <person name="Spatafora J."/>
            <person name="Crous P."/>
            <person name="Grigoriev I."/>
        </authorList>
    </citation>
    <scope>NUCLEOTIDE SEQUENCE</scope>
    <source>
        <strain evidence="5">CBS 133067</strain>
    </source>
</reference>
<dbReference type="Proteomes" id="UP000799772">
    <property type="component" value="Unassembled WGS sequence"/>
</dbReference>
<keyword evidence="2" id="KW-0677">Repeat</keyword>
<comment type="similarity">
    <text evidence="3">Belongs to the NRARP family.</text>
</comment>
<dbReference type="GO" id="GO:0004857">
    <property type="term" value="F:enzyme inhibitor activity"/>
    <property type="evidence" value="ECO:0007669"/>
    <property type="project" value="TreeGrafter"/>
</dbReference>
<dbReference type="GO" id="GO:0005737">
    <property type="term" value="C:cytoplasm"/>
    <property type="evidence" value="ECO:0007669"/>
    <property type="project" value="TreeGrafter"/>
</dbReference>
<evidence type="ECO:0000256" key="2">
    <source>
        <dbReference type="ARBA" id="ARBA00022737"/>
    </source>
</evidence>
<feature type="region of interest" description="Disordered" evidence="4">
    <location>
        <begin position="165"/>
        <end position="185"/>
    </location>
</feature>
<dbReference type="OrthoDB" id="9995210at2759"/>
<dbReference type="InterPro" id="IPR002110">
    <property type="entry name" value="Ankyrin_rpt"/>
</dbReference>
<sequence>MADEGATPRELLLESCRRNNTDLLSDLLHHSKDHFSLSPSQLTDVLNHSTDGIGAHALHVAAACGAYEVLDLLLDQEGLEVDPLDRMEGDTPLHKAVRWVNGLDKGEKEELGEERVRGVVEILVDAGCDPRIRNKAKLKPFDLVDPRNTELRSFLQKAEYSFLMSDDVVQEDDDDGPTGSGSDSD</sequence>
<dbReference type="SMART" id="SM00248">
    <property type="entry name" value="ANK"/>
    <property type="match status" value="3"/>
</dbReference>
<evidence type="ECO:0000256" key="3">
    <source>
        <dbReference type="ARBA" id="ARBA00038386"/>
    </source>
</evidence>
<accession>A0A9P4MD33</accession>
<evidence type="ECO:0000256" key="4">
    <source>
        <dbReference type="SAM" id="MobiDB-lite"/>
    </source>
</evidence>
<evidence type="ECO:0000256" key="1">
    <source>
        <dbReference type="ARBA" id="ARBA00022473"/>
    </source>
</evidence>
<gene>
    <name evidence="5" type="ORF">NA57DRAFT_72701</name>
</gene>
<dbReference type="PANTHER" id="PTHR24179">
    <property type="entry name" value="PROTEIN PHOSPHATASE 1 REGULATORY SUBUNIT 12"/>
    <property type="match status" value="1"/>
</dbReference>